<dbReference type="RefSeq" id="WP_133277942.1">
    <property type="nucleotide sequence ID" value="NZ_CP037933.1"/>
</dbReference>
<proteinExistence type="predicted"/>
<sequence length="1302" mass="139983">MRTKNYLKVILFLSFLSFYSNAQVVNTTLDPTVRDKANLDIGFNRRSDSGIWWTDASFKNLVAEMNPDVVRYPAGTQANYWDWRTGKFIDNTDKTWGANTEVLKIPQFVSVLPNRTKIIYVVNMARPTPITGVDVNASEATLKSTSTLDLKITDMLAALAEFGAQGKLPFAIELGNEFYFGNTESGIYEITQVGSIYYGGWDAANSKPFQANSKKDATVFIANLYLEQCNRVVAAIKAQYPNMKFALCTTKLEANAQAREVWNNTIFDGLNTNPNYTALKNSIYAVTQHHYLNDTYGDQTIINTNATAKVAIAEGIQYPIDSQADYNLVPSNYKIWFTEYGVTKTNADLTWASGVRYAALVQSWITRGDKVGQLDYHYISDSNVVQPSNPMKLAPIGIAAKLVAKASADMTEMQEINFGTNPISVNGVKSLYGYKFKNNKKETLLLINTSDTNFTQVQFSNLFTSSSQPKMTQYYSDAPYVTGVVEGNSNIVSTTGNVNNFIDIRNFSVTVVEVDIQTFYYDGSGPLTTLTNWGSNADGTGTNPSNFTANGQTFIIRNTTAVTTTAPWTVSGTNSKIVVGDSSQPGLSLTVANTFPITGTIDVTAASSAVNSLVLQTTTLPTFGTLDSTSEVHFQAASSTYVINATFGKIFFENNSSFTVTTPFVVQTSLNVSSGSTLNINNTSYCYLNSGATAAIAGTFRTARASGFVAFGIASPNTTNPPVQFQGAEIAGTSLILAGSTIEYFRSGNLSAQTISPRTDYANLSINDGSGGFNIKTISAPVTVSGKLTLNLINAGSSLVTNGFLTLKSTATQTAVVAPVVGTINGNVIVERYIPAGFRAYRLLSSPVTTSTSIQANWQENSLNANPNPGYGTHITGGGGNVNGFDATTSNAPSLFTHNNTGAPASWSAMTTTAGTLAAGLPYLIYIRGSRQATNIMTLGNDATTLRATGALKIGTVAVPNLNATANGFSAIGNPYQAQVDMQAVLSTSTNLNTSFYYVLEPKMGTKGQYVTVNVATNTNTGGSTANRYLQPWQGAFVKTVAVPTATPTLSFAENNKYDGTPQTSVFKTANTVSSLRLALYETATLAQNGYPLDGLIVDFGANESNGVNQNDAVKLTNFDENMATSNSGKLLSIERRAIPIEADQIPLSINNYKGTYYTLKIDASALTGANPYLQDSYTNTTTEIPQEGNLNYNFTVDAGVPASVASDRFKIVYAKTLGIDQTNFDSNSIVVYKDKGVFYVNSGAEVLDLITIFDIQGRKIGQHKNIKSKSYSFNAVGISPQVLIFKISTAEGKVVSKKVVN</sequence>
<dbReference type="KEGG" id="fnk:E1750_17140"/>
<organism evidence="2 3">
    <name type="scientific">Flavobacterium nackdongense</name>
    <dbReference type="NCBI Taxonomy" id="2547394"/>
    <lineage>
        <taxon>Bacteria</taxon>
        <taxon>Pseudomonadati</taxon>
        <taxon>Bacteroidota</taxon>
        <taxon>Flavobacteriia</taxon>
        <taxon>Flavobacteriales</taxon>
        <taxon>Flavobacteriaceae</taxon>
        <taxon>Flavobacterium</taxon>
    </lineage>
</organism>
<dbReference type="SUPFAM" id="SSF51445">
    <property type="entry name" value="(Trans)glycosidases"/>
    <property type="match status" value="1"/>
</dbReference>
<evidence type="ECO:0008006" key="4">
    <source>
        <dbReference type="Google" id="ProtNLM"/>
    </source>
</evidence>
<keyword evidence="1" id="KW-0732">Signal</keyword>
<dbReference type="Gene3D" id="3.20.20.80">
    <property type="entry name" value="Glycosidases"/>
    <property type="match status" value="1"/>
</dbReference>
<evidence type="ECO:0000256" key="1">
    <source>
        <dbReference type="SAM" id="SignalP"/>
    </source>
</evidence>
<evidence type="ECO:0000313" key="2">
    <source>
        <dbReference type="EMBL" id="QBN20442.1"/>
    </source>
</evidence>
<accession>A0A4V1AH63</accession>
<protein>
    <recommendedName>
        <fullName evidence="4">T9SS sorting signal type C domain-containing protein</fullName>
    </recommendedName>
</protein>
<name>A0A4V1AH63_9FLAO</name>
<dbReference type="Proteomes" id="UP000291124">
    <property type="component" value="Chromosome"/>
</dbReference>
<reference evidence="3" key="1">
    <citation type="submission" date="2019-03" db="EMBL/GenBank/DDBJ databases">
        <title>Flavobacterium sp.</title>
        <authorList>
            <person name="Kim H."/>
        </authorList>
    </citation>
    <scope>NUCLEOTIDE SEQUENCE [LARGE SCALE GENOMIC DNA]</scope>
    <source>
        <strain evidence="3">GS13</strain>
    </source>
</reference>
<keyword evidence="3" id="KW-1185">Reference proteome</keyword>
<gene>
    <name evidence="2" type="ORF">E1750_17140</name>
</gene>
<feature type="chain" id="PRO_5020952358" description="T9SS sorting signal type C domain-containing protein" evidence="1">
    <location>
        <begin position="23"/>
        <end position="1302"/>
    </location>
</feature>
<dbReference type="InterPro" id="IPR017853">
    <property type="entry name" value="GH"/>
</dbReference>
<dbReference type="OrthoDB" id="1308298at2"/>
<feature type="signal peptide" evidence="1">
    <location>
        <begin position="1"/>
        <end position="22"/>
    </location>
</feature>
<dbReference type="EMBL" id="CP037933">
    <property type="protein sequence ID" value="QBN20442.1"/>
    <property type="molecule type" value="Genomic_DNA"/>
</dbReference>
<evidence type="ECO:0000313" key="3">
    <source>
        <dbReference type="Proteomes" id="UP000291124"/>
    </source>
</evidence>